<evidence type="ECO:0000313" key="1">
    <source>
        <dbReference type="EMBL" id="CAE0254303.1"/>
    </source>
</evidence>
<name>A0A7S3DDE2_9EUKA</name>
<dbReference type="PANTHER" id="PTHR37560:SF2">
    <property type="entry name" value="DUF711 DOMAIN-CONTAINING PROTEIN"/>
    <property type="match status" value="1"/>
</dbReference>
<dbReference type="PANTHER" id="PTHR37560">
    <property type="entry name" value="UPF0210 PROTEIN SPR0218"/>
    <property type="match status" value="1"/>
</dbReference>
<dbReference type="AlphaFoldDB" id="A0A7S3DDE2"/>
<evidence type="ECO:0008006" key="2">
    <source>
        <dbReference type="Google" id="ProtNLM"/>
    </source>
</evidence>
<proteinExistence type="predicted"/>
<organism evidence="1">
    <name type="scientific">Palpitomonas bilix</name>
    <dbReference type="NCBI Taxonomy" id="652834"/>
    <lineage>
        <taxon>Eukaryota</taxon>
        <taxon>Eukaryota incertae sedis</taxon>
    </lineage>
</organism>
<dbReference type="InterPro" id="IPR007841">
    <property type="entry name" value="UPF0210"/>
</dbReference>
<gene>
    <name evidence="1" type="ORF">PBIL07802_LOCUS16545</name>
</gene>
<protein>
    <recommendedName>
        <fullName evidence="2">DUF711 family protein</fullName>
    </recommendedName>
</protein>
<dbReference type="Gene3D" id="3.20.70.20">
    <property type="match status" value="1"/>
</dbReference>
<accession>A0A7S3DDE2</accession>
<dbReference type="EMBL" id="HBIB01025400">
    <property type="protein sequence ID" value="CAE0254303.1"/>
    <property type="molecule type" value="Transcribed_RNA"/>
</dbReference>
<sequence>MKIRTVTVAFTPSDSEEEMREQFSAAQSLLSEAKAGLEGDGWEVQTTRCVINSEWVFAGDVAAVRTRLHSVKMCAEQSGISFLSLGSAKTREHIAMVPSILSMSPCFNLSAKVGRGSTRADFDVCASAMVDAFEQQGVSGNFRFCVCSGNCDGIAFFPAADHSSPHPLLLVGFENGDVVLSTAKEVAEKQGKVRDSAAFSARLCSALTSRLPSVRSKLEEVIAHHIQTRPAFRCQFGGFDLSVAPSVEEEGSIGAAVEAVVGVPFGRAGTLAGCEAITRALKQAREESGEKIVGYSGLMLPVCEDVRLAKRAKEGCYDIQKLLSFSSVCGCGLDTVPLSLSSAEGGSAVDGMSRILHDMAAMSYRCNKPLSVRFLLSHSQPGTPTSFDSPYLVNSTFFELC</sequence>
<reference evidence="1" key="1">
    <citation type="submission" date="2021-01" db="EMBL/GenBank/DDBJ databases">
        <authorList>
            <person name="Corre E."/>
            <person name="Pelletier E."/>
            <person name="Niang G."/>
            <person name="Scheremetjew M."/>
            <person name="Finn R."/>
            <person name="Kale V."/>
            <person name="Holt S."/>
            <person name="Cochrane G."/>
            <person name="Meng A."/>
            <person name="Brown T."/>
            <person name="Cohen L."/>
        </authorList>
    </citation>
    <scope>NUCLEOTIDE SEQUENCE</scope>
    <source>
        <strain evidence="1">NIES-2562</strain>
    </source>
</reference>
<dbReference type="Pfam" id="PF05167">
    <property type="entry name" value="DUF711"/>
    <property type="match status" value="1"/>
</dbReference>
<dbReference type="SUPFAM" id="SSF51998">
    <property type="entry name" value="PFL-like glycyl radical enzymes"/>
    <property type="match status" value="1"/>
</dbReference>